<organism evidence="1 2">
    <name type="scientific">Streptomyces paromomycinus</name>
    <name type="common">Streptomyces rimosus subsp. paromomycinus</name>
    <dbReference type="NCBI Taxonomy" id="92743"/>
    <lineage>
        <taxon>Bacteria</taxon>
        <taxon>Bacillati</taxon>
        <taxon>Actinomycetota</taxon>
        <taxon>Actinomycetes</taxon>
        <taxon>Kitasatosporales</taxon>
        <taxon>Streptomycetaceae</taxon>
        <taxon>Streptomyces</taxon>
    </lineage>
</organism>
<dbReference type="AlphaFoldDB" id="A0A401W789"/>
<dbReference type="RefSeq" id="WP_281288383.1">
    <property type="nucleotide sequence ID" value="NZ_BHZD01000001.1"/>
</dbReference>
<gene>
    <name evidence="1" type="ORF">GKJPGBOP_04922</name>
</gene>
<proteinExistence type="predicted"/>
<name>A0A401W789_STREY</name>
<evidence type="ECO:0000313" key="1">
    <source>
        <dbReference type="EMBL" id="GCD45200.1"/>
    </source>
</evidence>
<dbReference type="Proteomes" id="UP000286746">
    <property type="component" value="Unassembled WGS sequence"/>
</dbReference>
<protein>
    <submittedName>
        <fullName evidence="1">Uncharacterized protein</fullName>
    </submittedName>
</protein>
<dbReference type="EMBL" id="BHZD01000001">
    <property type="protein sequence ID" value="GCD45200.1"/>
    <property type="molecule type" value="Genomic_DNA"/>
</dbReference>
<comment type="caution">
    <text evidence="1">The sequence shown here is derived from an EMBL/GenBank/DDBJ whole genome shotgun (WGS) entry which is preliminary data.</text>
</comment>
<keyword evidence="2" id="KW-1185">Reference proteome</keyword>
<sequence length="42" mass="4717">MTNGSMGPPWQRGWTLKAQAARDALPERVRQMSDAARVELAY</sequence>
<accession>A0A401W789</accession>
<reference evidence="1 2" key="1">
    <citation type="submission" date="2018-11" db="EMBL/GenBank/DDBJ databases">
        <title>Whole genome sequence of Streptomyces paromomycinus NBRC 15454(T).</title>
        <authorList>
            <person name="Komaki H."/>
            <person name="Tamura T."/>
        </authorList>
    </citation>
    <scope>NUCLEOTIDE SEQUENCE [LARGE SCALE GENOMIC DNA]</scope>
    <source>
        <strain evidence="1 2">NBRC 15454</strain>
    </source>
</reference>
<evidence type="ECO:0000313" key="2">
    <source>
        <dbReference type="Proteomes" id="UP000286746"/>
    </source>
</evidence>